<dbReference type="STRING" id="763407.A0A162XGH9"/>
<dbReference type="RefSeq" id="XP_018292775.1">
    <property type="nucleotide sequence ID" value="XM_018428972.1"/>
</dbReference>
<feature type="compositionally biased region" description="Basic and acidic residues" evidence="1">
    <location>
        <begin position="32"/>
        <end position="44"/>
    </location>
</feature>
<evidence type="ECO:0000256" key="1">
    <source>
        <dbReference type="SAM" id="MobiDB-lite"/>
    </source>
</evidence>
<keyword evidence="3" id="KW-1185">Reference proteome</keyword>
<dbReference type="EMBL" id="KV440978">
    <property type="protein sequence ID" value="OAD74735.1"/>
    <property type="molecule type" value="Genomic_DNA"/>
</dbReference>
<dbReference type="VEuPathDB" id="FungiDB:PHYBLDRAFT_124115"/>
<feature type="compositionally biased region" description="Basic and acidic residues" evidence="1">
    <location>
        <begin position="104"/>
        <end position="126"/>
    </location>
</feature>
<feature type="non-terminal residue" evidence="2">
    <location>
        <position position="152"/>
    </location>
</feature>
<gene>
    <name evidence="2" type="ORF">PHYBLDRAFT_124115</name>
</gene>
<dbReference type="InParanoid" id="A0A162XGH9"/>
<name>A0A162XGH9_PHYB8</name>
<feature type="compositionally biased region" description="Low complexity" evidence="1">
    <location>
        <begin position="56"/>
        <end position="71"/>
    </location>
</feature>
<feature type="compositionally biased region" description="Basic and acidic residues" evidence="1">
    <location>
        <begin position="72"/>
        <end position="94"/>
    </location>
</feature>
<dbReference type="AlphaFoldDB" id="A0A162XGH9"/>
<dbReference type="Proteomes" id="UP000077315">
    <property type="component" value="Unassembled WGS sequence"/>
</dbReference>
<organism evidence="2 3">
    <name type="scientific">Phycomyces blakesleeanus (strain ATCC 8743b / DSM 1359 / FGSC 10004 / NBRC 33097 / NRRL 1555)</name>
    <dbReference type="NCBI Taxonomy" id="763407"/>
    <lineage>
        <taxon>Eukaryota</taxon>
        <taxon>Fungi</taxon>
        <taxon>Fungi incertae sedis</taxon>
        <taxon>Mucoromycota</taxon>
        <taxon>Mucoromycotina</taxon>
        <taxon>Mucoromycetes</taxon>
        <taxon>Mucorales</taxon>
        <taxon>Phycomycetaceae</taxon>
        <taxon>Phycomyces</taxon>
    </lineage>
</organism>
<sequence>MDSSSTKPTTILNASPKIPASPNIGQPMSSSYEHRWLSNDDRKPQSASSLRKSQFSEESNSAAANATTKAQKPNEKEKTNKDQSKQHGRRESKTQLDTNPSRKSQKDMTKAERRALQEQQRAEKQSRLASGSSKPAGKQAEGSRRKSVSGNS</sequence>
<protein>
    <submittedName>
        <fullName evidence="2">Uncharacterized protein</fullName>
    </submittedName>
</protein>
<evidence type="ECO:0000313" key="3">
    <source>
        <dbReference type="Proteomes" id="UP000077315"/>
    </source>
</evidence>
<feature type="region of interest" description="Disordered" evidence="1">
    <location>
        <begin position="1"/>
        <end position="152"/>
    </location>
</feature>
<dbReference type="GeneID" id="28989878"/>
<evidence type="ECO:0000313" key="2">
    <source>
        <dbReference type="EMBL" id="OAD74735.1"/>
    </source>
</evidence>
<feature type="compositionally biased region" description="Polar residues" evidence="1">
    <location>
        <begin position="1"/>
        <end position="13"/>
    </location>
</feature>
<reference evidence="3" key="1">
    <citation type="submission" date="2015-06" db="EMBL/GenBank/DDBJ databases">
        <title>Expansion of signal transduction pathways in fungi by whole-genome duplication.</title>
        <authorList>
            <consortium name="DOE Joint Genome Institute"/>
            <person name="Corrochano L.M."/>
            <person name="Kuo A."/>
            <person name="Marcet-Houben M."/>
            <person name="Polaino S."/>
            <person name="Salamov A."/>
            <person name="Villalobos J.M."/>
            <person name="Alvarez M.I."/>
            <person name="Avalos J."/>
            <person name="Benito E.P."/>
            <person name="Benoit I."/>
            <person name="Burger G."/>
            <person name="Camino L.P."/>
            <person name="Canovas D."/>
            <person name="Cerda-Olmedo E."/>
            <person name="Cheng J.-F."/>
            <person name="Dominguez A."/>
            <person name="Elias M."/>
            <person name="Eslava A.P."/>
            <person name="Glaser F."/>
            <person name="Grimwood J."/>
            <person name="Gutierrez G."/>
            <person name="Heitman J."/>
            <person name="Henrissat B."/>
            <person name="Iturriaga E.A."/>
            <person name="Lang B.F."/>
            <person name="Lavin J.L."/>
            <person name="Lee S."/>
            <person name="Li W."/>
            <person name="Lindquist E."/>
            <person name="Lopez-Garcia S."/>
            <person name="Luque E.M."/>
            <person name="Marcos A.T."/>
            <person name="Martin J."/>
            <person name="McCluskey K."/>
            <person name="Medina H.R."/>
            <person name="Miralles-Duran A."/>
            <person name="Miyazaki A."/>
            <person name="Munoz-Torres E."/>
            <person name="Oguiza J.A."/>
            <person name="Ohm R."/>
            <person name="Olmedo M."/>
            <person name="Orejas M."/>
            <person name="Ortiz-Castellanos L."/>
            <person name="Pisabarro A.G."/>
            <person name="Rodriguez-Romero J."/>
            <person name="Ruiz-Herrera J."/>
            <person name="Ruiz-Vazquez R."/>
            <person name="Sanz C."/>
            <person name="Schackwitz W."/>
            <person name="Schmutz J."/>
            <person name="Shahriari M."/>
            <person name="Shelest E."/>
            <person name="Silva-Franco F."/>
            <person name="Soanes D."/>
            <person name="Syed K."/>
            <person name="Tagua V.G."/>
            <person name="Talbot N.J."/>
            <person name="Thon M."/>
            <person name="De vries R.P."/>
            <person name="Wiebenga A."/>
            <person name="Yadav J.S."/>
            <person name="Braun E.L."/>
            <person name="Baker S."/>
            <person name="Garre V."/>
            <person name="Horwitz B."/>
            <person name="Torres-Martinez S."/>
            <person name="Idnurm A."/>
            <person name="Herrera-Estrella A."/>
            <person name="Gabaldon T."/>
            <person name="Grigoriev I.V."/>
        </authorList>
    </citation>
    <scope>NUCLEOTIDE SEQUENCE [LARGE SCALE GENOMIC DNA]</scope>
    <source>
        <strain evidence="3">NRRL 1555(-)</strain>
    </source>
</reference>
<accession>A0A162XGH9</accession>
<proteinExistence type="predicted"/>